<dbReference type="OrthoDB" id="502939at2"/>
<dbReference type="Pfam" id="PF01266">
    <property type="entry name" value="DAO"/>
    <property type="match status" value="1"/>
</dbReference>
<dbReference type="STRING" id="1781255.BH720_19575"/>
<comment type="caution">
    <text evidence="3">The sequence shown here is derived from an EMBL/GenBank/DDBJ whole genome shotgun (WGS) entry which is preliminary data.</text>
</comment>
<dbReference type="Gene3D" id="3.30.9.10">
    <property type="entry name" value="D-Amino Acid Oxidase, subunit A, domain 2"/>
    <property type="match status" value="1"/>
</dbReference>
<dbReference type="EMBL" id="MJGC01000088">
    <property type="protein sequence ID" value="OEJ73434.1"/>
    <property type="molecule type" value="Genomic_DNA"/>
</dbReference>
<sequence>MMTYDWIVIGAGITGAAAAYELAKVGFSVLLLEQDAIANNATRYSYGGLAYWAGVSDVTTQLCTEGKQRYLQLAEELGTDIEFRELNLVLTIDKDTDPQTLLANYAQFAVTPQLLTPQEAGELEPLLNQNAISGALTAKHGHMNPILTTQAYIQAMQRYNGVWAIAKVVDFIKERDRILGVKTPDTAYAAENTLVCTGGWTRQFLREAGIPVRVYHTHAELIEITGATPQLQTVVMPANQRRFRLEAAASTDELDPLWDEGDREILSPIFDPGGVQFLDGRILLGQISRTLSTTSLQNNAQASESQIRAGLRQILPSLADLPGTWHSCLVAFSGTRLPIVGSVPNLSGVHVFSGFTNPLVYAPPLAQRFAQAAAGNNDPILSQLAPQSPIPN</sequence>
<evidence type="ECO:0000259" key="2">
    <source>
        <dbReference type="Pfam" id="PF01266"/>
    </source>
</evidence>
<gene>
    <name evidence="3" type="ORF">BH720_19575</name>
</gene>
<proteinExistence type="predicted"/>
<protein>
    <submittedName>
        <fullName evidence="3">FAD-dependent oxidoreductase</fullName>
    </submittedName>
</protein>
<evidence type="ECO:0000256" key="1">
    <source>
        <dbReference type="ARBA" id="ARBA00023002"/>
    </source>
</evidence>
<dbReference type="AlphaFoldDB" id="A0A1E5QFR7"/>
<dbReference type="SUPFAM" id="SSF51905">
    <property type="entry name" value="FAD/NAD(P)-binding domain"/>
    <property type="match status" value="1"/>
</dbReference>
<dbReference type="PANTHER" id="PTHR13847">
    <property type="entry name" value="SARCOSINE DEHYDROGENASE-RELATED"/>
    <property type="match status" value="1"/>
</dbReference>
<accession>A0A1E5QFR7</accession>
<keyword evidence="1" id="KW-0560">Oxidoreductase</keyword>
<dbReference type="GO" id="GO:0016491">
    <property type="term" value="F:oxidoreductase activity"/>
    <property type="evidence" value="ECO:0007669"/>
    <property type="project" value="UniProtKB-KW"/>
</dbReference>
<dbReference type="Gene3D" id="3.50.50.60">
    <property type="entry name" value="FAD/NAD(P)-binding domain"/>
    <property type="match status" value="1"/>
</dbReference>
<feature type="domain" description="FAD dependent oxidoreductase" evidence="2">
    <location>
        <begin position="5"/>
        <end position="371"/>
    </location>
</feature>
<dbReference type="InterPro" id="IPR006076">
    <property type="entry name" value="FAD-dep_OxRdtase"/>
</dbReference>
<name>A0A1E5QFR7_9CYAN</name>
<dbReference type="PANTHER" id="PTHR13847:SF287">
    <property type="entry name" value="FAD-DEPENDENT OXIDOREDUCTASE DOMAIN-CONTAINING PROTEIN 1"/>
    <property type="match status" value="1"/>
</dbReference>
<dbReference type="InterPro" id="IPR036188">
    <property type="entry name" value="FAD/NAD-bd_sf"/>
</dbReference>
<evidence type="ECO:0000313" key="3">
    <source>
        <dbReference type="EMBL" id="OEJ73434.1"/>
    </source>
</evidence>
<reference evidence="3" key="1">
    <citation type="submission" date="2016-09" db="EMBL/GenBank/DDBJ databases">
        <title>Draft genome of thermotolerant cyanobacterium Desertifilum sp. strain IPPAS B-1220.</title>
        <authorList>
            <person name="Sinetova M.A."/>
            <person name="Bolakhan K."/>
            <person name="Zayadan B.K."/>
            <person name="Mironov K.S."/>
            <person name="Ustinova V."/>
            <person name="Kupriyanova E.V."/>
            <person name="Sidorov R.A."/>
            <person name="Skrypnik A.N."/>
            <person name="Gogoleva N.E."/>
            <person name="Gogolev Y.V."/>
            <person name="Los D.A."/>
        </authorList>
    </citation>
    <scope>NUCLEOTIDE SEQUENCE [LARGE SCALE GENOMIC DNA]</scope>
    <source>
        <strain evidence="3">IPPAS B-1220</strain>
    </source>
</reference>
<organism evidence="3">
    <name type="scientific">Desertifilum tharense IPPAS B-1220</name>
    <dbReference type="NCBI Taxonomy" id="1781255"/>
    <lineage>
        <taxon>Bacteria</taxon>
        <taxon>Bacillati</taxon>
        <taxon>Cyanobacteriota</taxon>
        <taxon>Cyanophyceae</taxon>
        <taxon>Desertifilales</taxon>
        <taxon>Desertifilaceae</taxon>
        <taxon>Desertifilum</taxon>
    </lineage>
</organism>
<dbReference type="GO" id="GO:0005737">
    <property type="term" value="C:cytoplasm"/>
    <property type="evidence" value="ECO:0007669"/>
    <property type="project" value="TreeGrafter"/>
</dbReference>